<dbReference type="EMBL" id="MCGQ01000010">
    <property type="protein sequence ID" value="OXY96687.1"/>
    <property type="molecule type" value="Genomic_DNA"/>
</dbReference>
<reference evidence="1 2" key="1">
    <citation type="submission" date="2016-07" db="EMBL/GenBank/DDBJ databases">
        <title>Draft genome of Streptomyces diastatochromogenes.</title>
        <authorList>
            <person name="Podduturi R."/>
            <person name="Lukassen M.B."/>
            <person name="Clausen N."/>
            <person name="Nielsen J.L."/>
            <person name="Jorgensen N.O."/>
        </authorList>
    </citation>
    <scope>NUCLEOTIDE SEQUENCE [LARGE SCALE GENOMIC DNA]</scope>
    <source>
        <strain evidence="1 2">DSM 40608</strain>
    </source>
</reference>
<accession>A0A233SM11</accession>
<organism evidence="1 2">
    <name type="scientific">Streptomyces diastatochromogenes</name>
    <dbReference type="NCBI Taxonomy" id="42236"/>
    <lineage>
        <taxon>Bacteria</taxon>
        <taxon>Bacillati</taxon>
        <taxon>Actinomycetota</taxon>
        <taxon>Actinomycetes</taxon>
        <taxon>Kitasatosporales</taxon>
        <taxon>Streptomycetaceae</taxon>
        <taxon>Streptomyces</taxon>
    </lineage>
</organism>
<comment type="caution">
    <text evidence="1">The sequence shown here is derived from an EMBL/GenBank/DDBJ whole genome shotgun (WGS) entry which is preliminary data.</text>
</comment>
<name>A0A233SM11_STRDA</name>
<keyword evidence="2" id="KW-1185">Reference proteome</keyword>
<gene>
    <name evidence="1" type="ORF">BEK98_10720</name>
</gene>
<dbReference type="AlphaFoldDB" id="A0A233SM11"/>
<proteinExistence type="predicted"/>
<dbReference type="Proteomes" id="UP000215483">
    <property type="component" value="Unassembled WGS sequence"/>
</dbReference>
<evidence type="ECO:0000313" key="1">
    <source>
        <dbReference type="EMBL" id="OXY96687.1"/>
    </source>
</evidence>
<protein>
    <submittedName>
        <fullName evidence="1">Uncharacterized protein</fullName>
    </submittedName>
</protein>
<dbReference type="RefSeq" id="WP_094216255.1">
    <property type="nucleotide sequence ID" value="NZ_MCGQ01000010.1"/>
</dbReference>
<evidence type="ECO:0000313" key="2">
    <source>
        <dbReference type="Proteomes" id="UP000215483"/>
    </source>
</evidence>
<sequence>MSLDTALIGHWDSSPFDYGVMEASELEFLDDGRGTGTLTNTLGEDVTEFTWHCPEPGVLEVRDEYGGVERVRYAVTPAAPVHATDPVPAVRFEPSLFFAREYARICAASV</sequence>
<dbReference type="OrthoDB" id="3623124at2"/>